<comment type="caution">
    <text evidence="1">The sequence shown here is derived from an EMBL/GenBank/DDBJ whole genome shotgun (WGS) entry which is preliminary data.</text>
</comment>
<reference evidence="1" key="1">
    <citation type="journal article" date="2020" name="Stud. Mycol.">
        <title>101 Dothideomycetes genomes: a test case for predicting lifestyles and emergence of pathogens.</title>
        <authorList>
            <person name="Haridas S."/>
            <person name="Albert R."/>
            <person name="Binder M."/>
            <person name="Bloem J."/>
            <person name="Labutti K."/>
            <person name="Salamov A."/>
            <person name="Andreopoulos B."/>
            <person name="Baker S."/>
            <person name="Barry K."/>
            <person name="Bills G."/>
            <person name="Bluhm B."/>
            <person name="Cannon C."/>
            <person name="Castanera R."/>
            <person name="Culley D."/>
            <person name="Daum C."/>
            <person name="Ezra D."/>
            <person name="Gonzalez J."/>
            <person name="Henrissat B."/>
            <person name="Kuo A."/>
            <person name="Liang C."/>
            <person name="Lipzen A."/>
            <person name="Lutzoni F."/>
            <person name="Magnuson J."/>
            <person name="Mondo S."/>
            <person name="Nolan M."/>
            <person name="Ohm R."/>
            <person name="Pangilinan J."/>
            <person name="Park H.-J."/>
            <person name="Ramirez L."/>
            <person name="Alfaro M."/>
            <person name="Sun H."/>
            <person name="Tritt A."/>
            <person name="Yoshinaga Y."/>
            <person name="Zwiers L.-H."/>
            <person name="Turgeon B."/>
            <person name="Goodwin S."/>
            <person name="Spatafora J."/>
            <person name="Crous P."/>
            <person name="Grigoriev I."/>
        </authorList>
    </citation>
    <scope>NUCLEOTIDE SEQUENCE</scope>
    <source>
        <strain evidence="1">ATCC 200398</strain>
    </source>
</reference>
<dbReference type="Proteomes" id="UP000799755">
    <property type="component" value="Unassembled WGS sequence"/>
</dbReference>
<evidence type="ECO:0000313" key="1">
    <source>
        <dbReference type="EMBL" id="KAF2469392.1"/>
    </source>
</evidence>
<evidence type="ECO:0000313" key="2">
    <source>
        <dbReference type="Proteomes" id="UP000799755"/>
    </source>
</evidence>
<accession>A0ACB6QSW3</accession>
<proteinExistence type="predicted"/>
<sequence length="249" mass="28457">MPIQLSNLNHDQDWPELGCLLFKSSANVYHSFFNSLHPIPNTTSKNREEYIRISIAQVKSECISDPTSHTLKAVNIETGKIVGGALLNIYIKNKPTNTDDQKFQSVGSYACEGEGEYVILPRTIKQSQISRAGLTDQPHIFLYAIATDLEHQYDGDEAAQLLLNWGIERASSLGIELWAYTTSPNVELYKAHGFELTNEMIADPGVADVRQQCETEGRYRQFTFWSWRRPAVRNREMQKQFYLDTEGFW</sequence>
<keyword evidence="2" id="KW-1185">Reference proteome</keyword>
<dbReference type="EMBL" id="MU003512">
    <property type="protein sequence ID" value="KAF2469392.1"/>
    <property type="molecule type" value="Genomic_DNA"/>
</dbReference>
<protein>
    <submittedName>
        <fullName evidence="1">Uncharacterized protein</fullName>
    </submittedName>
</protein>
<organism evidence="1 2">
    <name type="scientific">Lindgomyces ingoldianus</name>
    <dbReference type="NCBI Taxonomy" id="673940"/>
    <lineage>
        <taxon>Eukaryota</taxon>
        <taxon>Fungi</taxon>
        <taxon>Dikarya</taxon>
        <taxon>Ascomycota</taxon>
        <taxon>Pezizomycotina</taxon>
        <taxon>Dothideomycetes</taxon>
        <taxon>Pleosporomycetidae</taxon>
        <taxon>Pleosporales</taxon>
        <taxon>Lindgomycetaceae</taxon>
        <taxon>Lindgomyces</taxon>
    </lineage>
</organism>
<gene>
    <name evidence="1" type="ORF">BDR25DRAFT_48897</name>
</gene>
<name>A0ACB6QSW3_9PLEO</name>